<dbReference type="Pfam" id="PF13545">
    <property type="entry name" value="HTH_Crp_2"/>
    <property type="match status" value="1"/>
</dbReference>
<dbReference type="CDD" id="cd00038">
    <property type="entry name" value="CAP_ED"/>
    <property type="match status" value="1"/>
</dbReference>
<evidence type="ECO:0000256" key="3">
    <source>
        <dbReference type="ARBA" id="ARBA00023163"/>
    </source>
</evidence>
<dbReference type="Proteomes" id="UP000538666">
    <property type="component" value="Unassembled WGS sequence"/>
</dbReference>
<dbReference type="PROSITE" id="PS51063">
    <property type="entry name" value="HTH_CRP_2"/>
    <property type="match status" value="1"/>
</dbReference>
<proteinExistence type="predicted"/>
<name>A0A841JR75_9BACT</name>
<gene>
    <name evidence="6" type="ORF">HNQ77_001775</name>
</gene>
<dbReference type="GO" id="GO:0005829">
    <property type="term" value="C:cytosol"/>
    <property type="evidence" value="ECO:0007669"/>
    <property type="project" value="TreeGrafter"/>
</dbReference>
<dbReference type="SUPFAM" id="SSF46785">
    <property type="entry name" value="Winged helix' DNA-binding domain"/>
    <property type="match status" value="1"/>
</dbReference>
<dbReference type="CDD" id="cd00092">
    <property type="entry name" value="HTH_CRP"/>
    <property type="match status" value="1"/>
</dbReference>
<dbReference type="InterPro" id="IPR012318">
    <property type="entry name" value="HTH_CRP"/>
</dbReference>
<accession>A0A841JR75</accession>
<dbReference type="GO" id="GO:0003700">
    <property type="term" value="F:DNA-binding transcription factor activity"/>
    <property type="evidence" value="ECO:0007669"/>
    <property type="project" value="TreeGrafter"/>
</dbReference>
<dbReference type="InterPro" id="IPR014710">
    <property type="entry name" value="RmlC-like_jellyroll"/>
</dbReference>
<dbReference type="Gene3D" id="2.60.120.10">
    <property type="entry name" value="Jelly Rolls"/>
    <property type="match status" value="1"/>
</dbReference>
<dbReference type="Pfam" id="PF00027">
    <property type="entry name" value="cNMP_binding"/>
    <property type="match status" value="1"/>
</dbReference>
<dbReference type="SMART" id="SM00100">
    <property type="entry name" value="cNMP"/>
    <property type="match status" value="1"/>
</dbReference>
<dbReference type="AlphaFoldDB" id="A0A841JR75"/>
<dbReference type="EMBL" id="JACHEK010000003">
    <property type="protein sequence ID" value="MBB6143826.1"/>
    <property type="molecule type" value="Genomic_DNA"/>
</dbReference>
<dbReference type="InterPro" id="IPR036390">
    <property type="entry name" value="WH_DNA-bd_sf"/>
</dbReference>
<sequence length="232" mass="25350">MSPFSRQTGTRSSRRKPRGRTNLLDLKSSALVHFSNIAHQVAYPGGAIIFKEGTSADGIYLVCLGRVKLFATSSDGHRMILKIAGPGDVLGLSATLNALPHEVTAQTLVPCNFKHIGERLFLKFLESHAEAGYLTALTLAKEHREVFLGARRLALSPTASARIAQILIELAVKEAAPRFPMELTHAELANLAGTSRETVTRLLNQFERDGIIARDDSNLTILERSQLEKLAN</sequence>
<dbReference type="InterPro" id="IPR018490">
    <property type="entry name" value="cNMP-bd_dom_sf"/>
</dbReference>
<dbReference type="PRINTS" id="PR00034">
    <property type="entry name" value="HTHCRP"/>
</dbReference>
<evidence type="ECO:0000256" key="2">
    <source>
        <dbReference type="ARBA" id="ARBA00023125"/>
    </source>
</evidence>
<dbReference type="RefSeq" id="WP_050058603.1">
    <property type="nucleotide sequence ID" value="NZ_JACHEK010000003.1"/>
</dbReference>
<dbReference type="Gene3D" id="1.10.10.10">
    <property type="entry name" value="Winged helix-like DNA-binding domain superfamily/Winged helix DNA-binding domain"/>
    <property type="match status" value="1"/>
</dbReference>
<dbReference type="SMART" id="SM00419">
    <property type="entry name" value="HTH_CRP"/>
    <property type="match status" value="1"/>
</dbReference>
<keyword evidence="2" id="KW-0238">DNA-binding</keyword>
<dbReference type="GO" id="GO:0003677">
    <property type="term" value="F:DNA binding"/>
    <property type="evidence" value="ECO:0007669"/>
    <property type="project" value="UniProtKB-KW"/>
</dbReference>
<dbReference type="SUPFAM" id="SSF51206">
    <property type="entry name" value="cAMP-binding domain-like"/>
    <property type="match status" value="1"/>
</dbReference>
<dbReference type="PANTHER" id="PTHR24567:SF74">
    <property type="entry name" value="HTH-TYPE TRANSCRIPTIONAL REGULATOR ARCR"/>
    <property type="match status" value="1"/>
</dbReference>
<evidence type="ECO:0000259" key="4">
    <source>
        <dbReference type="PROSITE" id="PS50042"/>
    </source>
</evidence>
<dbReference type="PROSITE" id="PS50042">
    <property type="entry name" value="CNMP_BINDING_3"/>
    <property type="match status" value="1"/>
</dbReference>
<protein>
    <submittedName>
        <fullName evidence="6">CRP/FNR family transcriptional regulator</fullName>
    </submittedName>
</protein>
<feature type="domain" description="Cyclic nucleotide-binding" evidence="4">
    <location>
        <begin position="22"/>
        <end position="125"/>
    </location>
</feature>
<dbReference type="InterPro" id="IPR000595">
    <property type="entry name" value="cNMP-bd_dom"/>
</dbReference>
<dbReference type="PANTHER" id="PTHR24567">
    <property type="entry name" value="CRP FAMILY TRANSCRIPTIONAL REGULATORY PROTEIN"/>
    <property type="match status" value="1"/>
</dbReference>
<evidence type="ECO:0000313" key="7">
    <source>
        <dbReference type="Proteomes" id="UP000538666"/>
    </source>
</evidence>
<dbReference type="OrthoDB" id="114682at2"/>
<reference evidence="6 7" key="1">
    <citation type="submission" date="2020-08" db="EMBL/GenBank/DDBJ databases">
        <title>Genomic Encyclopedia of Type Strains, Phase IV (KMG-IV): sequencing the most valuable type-strain genomes for metagenomic binning, comparative biology and taxonomic classification.</title>
        <authorList>
            <person name="Goeker M."/>
        </authorList>
    </citation>
    <scope>NUCLEOTIDE SEQUENCE [LARGE SCALE GENOMIC DNA]</scope>
    <source>
        <strain evidence="6 7">DSM 103733</strain>
    </source>
</reference>
<keyword evidence="7" id="KW-1185">Reference proteome</keyword>
<evidence type="ECO:0000259" key="5">
    <source>
        <dbReference type="PROSITE" id="PS51063"/>
    </source>
</evidence>
<organism evidence="6 7">
    <name type="scientific">Silvibacterium bohemicum</name>
    <dbReference type="NCBI Taxonomy" id="1577686"/>
    <lineage>
        <taxon>Bacteria</taxon>
        <taxon>Pseudomonadati</taxon>
        <taxon>Acidobacteriota</taxon>
        <taxon>Terriglobia</taxon>
        <taxon>Terriglobales</taxon>
        <taxon>Acidobacteriaceae</taxon>
        <taxon>Silvibacterium</taxon>
    </lineage>
</organism>
<comment type="caution">
    <text evidence="6">The sequence shown here is derived from an EMBL/GenBank/DDBJ whole genome shotgun (WGS) entry which is preliminary data.</text>
</comment>
<keyword evidence="1" id="KW-0805">Transcription regulation</keyword>
<dbReference type="InterPro" id="IPR036388">
    <property type="entry name" value="WH-like_DNA-bd_sf"/>
</dbReference>
<feature type="domain" description="HTH crp-type" evidence="5">
    <location>
        <begin position="157"/>
        <end position="225"/>
    </location>
</feature>
<dbReference type="InterPro" id="IPR050397">
    <property type="entry name" value="Env_Response_Regulators"/>
</dbReference>
<keyword evidence="3" id="KW-0804">Transcription</keyword>
<evidence type="ECO:0000313" key="6">
    <source>
        <dbReference type="EMBL" id="MBB6143826.1"/>
    </source>
</evidence>
<evidence type="ECO:0000256" key="1">
    <source>
        <dbReference type="ARBA" id="ARBA00023015"/>
    </source>
</evidence>